<dbReference type="RefSeq" id="WP_035463402.1">
    <property type="nucleotide sequence ID" value="NZ_AUHP01000003.1"/>
</dbReference>
<sequence length="457" mass="50247">MSQLSISKTIDPKKRTLIAALLLISSFISLASQTMMITAVPVIQHTMHVELNSAQWLTTGYTLLVGIVTPLSSNLYEKYKNRTVFLTTLGTFIAGTILGCFAQSFIVLLLARCIQALASGILMSFQMTTMISIYPLEKRGSVLGISSLIVAFGPAIGPTFAGVLLNYLNWHYLFYLVLPIMVIIWILGFFIFPNYTTPQDIKIDFLSVILSLTGSSLALFSLTILMTQTLLALALLIIGLAILVIFVRRQLKLKQPMLKVDLFKKPSFRLLTLVGMLVFMVLLGTEQLLPIFTVNVLGISSMASGLILLPGAVLNALFAVFVGRYYDRHGPKLLIFLGVFLILAASIPFVFITKNSPVWLLTTAYAIRMIGNALVISPALSETFVNILPNEISHATALNNTLRQVAAAVANTFLIVIAGIPSSFITGMRLAMWVTVCLTILLLVLFVIYLKRFKKEV</sequence>
<feature type="domain" description="Major facilitator superfamily (MFS) profile" evidence="7">
    <location>
        <begin position="18"/>
        <end position="454"/>
    </location>
</feature>
<dbReference type="PRINTS" id="PR01036">
    <property type="entry name" value="TCRTETB"/>
</dbReference>
<feature type="transmembrane region" description="Helical" evidence="6">
    <location>
        <begin position="268"/>
        <end position="285"/>
    </location>
</feature>
<dbReference type="InterPro" id="IPR011701">
    <property type="entry name" value="MFS"/>
</dbReference>
<dbReference type="Gene3D" id="1.20.1720.10">
    <property type="entry name" value="Multidrug resistance protein D"/>
    <property type="match status" value="1"/>
</dbReference>
<dbReference type="PROSITE" id="PS50850">
    <property type="entry name" value="MFS"/>
    <property type="match status" value="1"/>
</dbReference>
<evidence type="ECO:0000256" key="3">
    <source>
        <dbReference type="ARBA" id="ARBA00022692"/>
    </source>
</evidence>
<comment type="caution">
    <text evidence="8">The sequence shown here is derived from an EMBL/GenBank/DDBJ whole genome shotgun (WGS) entry which is preliminary data.</text>
</comment>
<dbReference type="STRING" id="1122146.IV53_GL000152"/>
<feature type="transmembrane region" description="Helical" evidence="6">
    <location>
        <begin position="430"/>
        <end position="450"/>
    </location>
</feature>
<evidence type="ECO:0000313" key="9">
    <source>
        <dbReference type="Proteomes" id="UP000051500"/>
    </source>
</evidence>
<dbReference type="PATRIC" id="fig|1122146.4.peg.154"/>
<dbReference type="AlphaFoldDB" id="A0A0R2KSG5"/>
<keyword evidence="9" id="KW-1185">Reference proteome</keyword>
<dbReference type="EMBL" id="JQBZ01000017">
    <property type="protein sequence ID" value="KRN89239.1"/>
    <property type="molecule type" value="Genomic_DNA"/>
</dbReference>
<keyword evidence="4 6" id="KW-1133">Transmembrane helix</keyword>
<dbReference type="PANTHER" id="PTHR42718:SF24">
    <property type="entry name" value="MAJOR FACILITATOR SUPERFAMILY (MFS) PROFILE DOMAIN-CONTAINING PROTEIN"/>
    <property type="match status" value="1"/>
</dbReference>
<comment type="subcellular location">
    <subcellularLocation>
        <location evidence="1">Cell membrane</location>
        <topology evidence="1">Multi-pass membrane protein</topology>
    </subcellularLocation>
</comment>
<feature type="transmembrane region" description="Helical" evidence="6">
    <location>
        <begin position="401"/>
        <end position="424"/>
    </location>
</feature>
<feature type="transmembrane region" description="Helical" evidence="6">
    <location>
        <begin position="230"/>
        <end position="247"/>
    </location>
</feature>
<keyword evidence="2" id="KW-0813">Transport</keyword>
<dbReference type="InterPro" id="IPR036259">
    <property type="entry name" value="MFS_trans_sf"/>
</dbReference>
<keyword evidence="5 6" id="KW-0472">Membrane</keyword>
<feature type="transmembrane region" description="Helical" evidence="6">
    <location>
        <begin position="148"/>
        <end position="167"/>
    </location>
</feature>
<dbReference type="eggNOG" id="COG2814">
    <property type="taxonomic scope" value="Bacteria"/>
</dbReference>
<dbReference type="PANTHER" id="PTHR42718">
    <property type="entry name" value="MAJOR FACILITATOR SUPERFAMILY MULTIDRUG TRANSPORTER MFSC"/>
    <property type="match status" value="1"/>
</dbReference>
<protein>
    <submittedName>
        <fullName evidence="8">Multidrug resistance protein B</fullName>
    </submittedName>
</protein>
<feature type="transmembrane region" description="Helical" evidence="6">
    <location>
        <begin position="173"/>
        <end position="193"/>
    </location>
</feature>
<evidence type="ECO:0000256" key="1">
    <source>
        <dbReference type="ARBA" id="ARBA00004651"/>
    </source>
</evidence>
<evidence type="ECO:0000313" key="8">
    <source>
        <dbReference type="EMBL" id="KRN89239.1"/>
    </source>
</evidence>
<accession>A0A0R2KSG5</accession>
<dbReference type="SUPFAM" id="SSF103473">
    <property type="entry name" value="MFS general substrate transporter"/>
    <property type="match status" value="1"/>
</dbReference>
<gene>
    <name evidence="8" type="ORF">IV53_GL000152</name>
</gene>
<feature type="transmembrane region" description="Helical" evidence="6">
    <location>
        <begin position="333"/>
        <end position="352"/>
    </location>
</feature>
<evidence type="ECO:0000256" key="5">
    <source>
        <dbReference type="ARBA" id="ARBA00023136"/>
    </source>
</evidence>
<name>A0A0R2KSG5_9LACO</name>
<evidence type="ECO:0000256" key="6">
    <source>
        <dbReference type="SAM" id="Phobius"/>
    </source>
</evidence>
<dbReference type="Gene3D" id="1.20.1250.20">
    <property type="entry name" value="MFS general substrate transporter like domains"/>
    <property type="match status" value="1"/>
</dbReference>
<proteinExistence type="predicted"/>
<keyword evidence="3 6" id="KW-0812">Transmembrane</keyword>
<dbReference type="Proteomes" id="UP000051500">
    <property type="component" value="Unassembled WGS sequence"/>
</dbReference>
<feature type="transmembrane region" description="Helical" evidence="6">
    <location>
        <begin position="55"/>
        <end position="72"/>
    </location>
</feature>
<dbReference type="InterPro" id="IPR020846">
    <property type="entry name" value="MFS_dom"/>
</dbReference>
<organism evidence="8 9">
    <name type="scientific">Ligilactobacillus ceti DSM 22408</name>
    <dbReference type="NCBI Taxonomy" id="1122146"/>
    <lineage>
        <taxon>Bacteria</taxon>
        <taxon>Bacillati</taxon>
        <taxon>Bacillota</taxon>
        <taxon>Bacilli</taxon>
        <taxon>Lactobacillales</taxon>
        <taxon>Lactobacillaceae</taxon>
        <taxon>Ligilactobacillus</taxon>
    </lineage>
</organism>
<dbReference type="OrthoDB" id="9816041at2"/>
<feature type="transmembrane region" description="Helical" evidence="6">
    <location>
        <begin position="84"/>
        <end position="110"/>
    </location>
</feature>
<evidence type="ECO:0000256" key="4">
    <source>
        <dbReference type="ARBA" id="ARBA00022989"/>
    </source>
</evidence>
<dbReference type="GO" id="GO:0005886">
    <property type="term" value="C:plasma membrane"/>
    <property type="evidence" value="ECO:0007669"/>
    <property type="project" value="UniProtKB-SubCell"/>
</dbReference>
<dbReference type="GO" id="GO:0022857">
    <property type="term" value="F:transmembrane transporter activity"/>
    <property type="evidence" value="ECO:0007669"/>
    <property type="project" value="InterPro"/>
</dbReference>
<feature type="transmembrane region" description="Helical" evidence="6">
    <location>
        <begin position="205"/>
        <end position="224"/>
    </location>
</feature>
<evidence type="ECO:0000256" key="2">
    <source>
        <dbReference type="ARBA" id="ARBA00022448"/>
    </source>
</evidence>
<feature type="transmembrane region" description="Helical" evidence="6">
    <location>
        <begin position="297"/>
        <end position="321"/>
    </location>
</feature>
<feature type="transmembrane region" description="Helical" evidence="6">
    <location>
        <begin position="358"/>
        <end position="380"/>
    </location>
</feature>
<evidence type="ECO:0000259" key="7">
    <source>
        <dbReference type="PROSITE" id="PS50850"/>
    </source>
</evidence>
<reference evidence="8 9" key="1">
    <citation type="journal article" date="2015" name="Genome Announc.">
        <title>Expanding the biotechnology potential of lactobacilli through comparative genomics of 213 strains and associated genera.</title>
        <authorList>
            <person name="Sun Z."/>
            <person name="Harris H.M."/>
            <person name="McCann A."/>
            <person name="Guo C."/>
            <person name="Argimon S."/>
            <person name="Zhang W."/>
            <person name="Yang X."/>
            <person name="Jeffery I.B."/>
            <person name="Cooney J.C."/>
            <person name="Kagawa T.F."/>
            <person name="Liu W."/>
            <person name="Song Y."/>
            <person name="Salvetti E."/>
            <person name="Wrobel A."/>
            <person name="Rasinkangas P."/>
            <person name="Parkhill J."/>
            <person name="Rea M.C."/>
            <person name="O'Sullivan O."/>
            <person name="Ritari J."/>
            <person name="Douillard F.P."/>
            <person name="Paul Ross R."/>
            <person name="Yang R."/>
            <person name="Briner A.E."/>
            <person name="Felis G.E."/>
            <person name="de Vos W.M."/>
            <person name="Barrangou R."/>
            <person name="Klaenhammer T.R."/>
            <person name="Caufield P.W."/>
            <person name="Cui Y."/>
            <person name="Zhang H."/>
            <person name="O'Toole P.W."/>
        </authorList>
    </citation>
    <scope>NUCLEOTIDE SEQUENCE [LARGE SCALE GENOMIC DNA]</scope>
    <source>
        <strain evidence="8 9">DSM 22408</strain>
    </source>
</reference>
<feature type="transmembrane region" description="Helical" evidence="6">
    <location>
        <begin position="116"/>
        <end position="136"/>
    </location>
</feature>
<dbReference type="Pfam" id="PF07690">
    <property type="entry name" value="MFS_1"/>
    <property type="match status" value="1"/>
</dbReference>